<dbReference type="InterPro" id="IPR038808">
    <property type="entry name" value="MOS1-like"/>
</dbReference>
<dbReference type="Proteomes" id="UP000594638">
    <property type="component" value="Unassembled WGS sequence"/>
</dbReference>
<feature type="compositionally biased region" description="Basic and acidic residues" evidence="2">
    <location>
        <begin position="1153"/>
        <end position="1163"/>
    </location>
</feature>
<dbReference type="EMBL" id="CACTIH010000012">
    <property type="protein sequence ID" value="CAA2934241.1"/>
    <property type="molecule type" value="Genomic_DNA"/>
</dbReference>
<feature type="compositionally biased region" description="Basic and acidic residues" evidence="2">
    <location>
        <begin position="1252"/>
        <end position="1265"/>
    </location>
</feature>
<dbReference type="Pfam" id="PF07001">
    <property type="entry name" value="BAT2_N"/>
    <property type="match status" value="1"/>
</dbReference>
<feature type="compositionally biased region" description="Polar residues" evidence="2">
    <location>
        <begin position="68"/>
        <end position="83"/>
    </location>
</feature>
<dbReference type="OrthoDB" id="1939715at2759"/>
<feature type="region of interest" description="Disordered" evidence="2">
    <location>
        <begin position="900"/>
        <end position="1006"/>
    </location>
</feature>
<feature type="region of interest" description="Disordered" evidence="2">
    <location>
        <begin position="731"/>
        <end position="782"/>
    </location>
</feature>
<keyword evidence="5" id="KW-1185">Reference proteome</keyword>
<evidence type="ECO:0000256" key="1">
    <source>
        <dbReference type="ARBA" id="ARBA00022553"/>
    </source>
</evidence>
<sequence length="1469" mass="159412">MTSSMLSGERRWASGRRGCMTVLGKVAAPKPLNLPSQRLENHGLDPNVEIVPKGSLSWGSRSSSSVSNPWGTSTMSPNADGCTSSPSYLSGRPSSGGSVTLLRPRSADTRPNNSHLSRFAEPASESLLAWGPSSTAERSGVKSSKEDRFSLSSGDFPTLSSDRDNGKNSELQDHGHGRPSSASDRIAQTKEKTTSQADDASLSLDVSSGTVKTLKRDGSRSAVNDINPNMEKWQGEPQHDFNANITSQHFDTWRGPPINAPAGVWYRGPPGGPPFGHHIAPGGFHMEPFPYYHPQIAPPTLAGPQPVPPPGTNLRGPHPKNGDIYRPQVPDAFARPTMPFRPGFYPGPMAYEGYYGPPMGYCNTNEREVPYLEMAVDPPVYNRYTVPSTPDHGKSRGRAGGHGSSGKVLSEQVEAAHLDTNRVSHKVLLKKHDEWNEEEGENWGCNASSDASLSPGKGGQSVMSSRKNEWGADDDTKEDVCPKRTPLGENSCSSIKCGGHSSGIVEVKSLEGRGNMKVASDSDTKKSEILSSLPPEIPKQSLGIEGGLSLPAMTKESVLMQKIEVLNAKVHASDGRPDVPYSSSRAGQRNRSQVVDAKISSSAVEVGNTGGGFFERVPASNRVSVPLRRTYHGRQGRTDHHGKGKFTSQDADGWQKKLTTAESSSMIVASNVDPNSDIHGSGHNFVVEAAPISVINLSGMEGESLTELNDSADNQAQSAKMTELAKQRALKLQKEKEERRREQKAKAFAKLEELNRRTRTGEAETQQDDKTQAVSTVQHEQGGTIALKPMVSYNLQSSSPTSASDADFVAEGRDSSASQTEESANMLRDLPLKSPQTQSDDGGISRQKWMGNKQKQSVSHKNWNENQVLNDAHEEPKSLTDVSLNDVKATEVNSIEVRPSGESNAANIGNIISEPSMQLRRRSNRSSKNKLKLDKASPVPTLPSVMPKDNNFAQESTEIDKSKTSLLGATSDRVQAPEVHSSLPNEEADRRVSNQWKPHHHSRMPRNQQANRFMDKFHSNDTVMWAPVRSQNKNEGAVETSEKSIPETLSLAKTDTIAQHSLKSKRAEMERYVPKPMAEELAQQGSIQPITSSTIPSVSVEASGRTTPGSAGSGSLQPVSPDTGIVRSALEFKEGGGWHNKQVRTHGTWCHRSSTDSSHEKGVHNGSSLISDPGKDVQKITDQNIFVKREINPVKTEAKASSKISPSDSGNMSTSTGIAAVGKSPAAKDQGVTGRGKQHSPKGHSRMQNNDYSDHENHISSETDRGFVQSAASDANQTDMTIASKESRSSGEWASPHWKPKFQSYSANAQHGNRGSQHRVPDQAVRDENTDLSEPRSVCGSYMVELPNAGHNHESSRERKYVPSRGRPYSPNQVSVGAGEQAPAACTGVQHDRKFSLGFRRNVKQSQPGHESHGDWASGQDNGQHNISAVRGRQRQHAHYEYQQVGSYKNSKRDNFDGPADVSNNLGPR</sequence>
<feature type="compositionally biased region" description="Low complexity" evidence="2">
    <location>
        <begin position="195"/>
        <end position="208"/>
    </location>
</feature>
<name>A0A8S0P7P0_OLEEU</name>
<feature type="region of interest" description="Disordered" evidence="2">
    <location>
        <begin position="53"/>
        <end position="233"/>
    </location>
</feature>
<dbReference type="InterPro" id="IPR009738">
    <property type="entry name" value="BAT2_N"/>
</dbReference>
<feature type="compositionally biased region" description="Polar residues" evidence="2">
    <location>
        <begin position="1104"/>
        <end position="1120"/>
    </location>
</feature>
<dbReference type="GO" id="GO:0040029">
    <property type="term" value="P:epigenetic regulation of gene expression"/>
    <property type="evidence" value="ECO:0007669"/>
    <property type="project" value="TreeGrafter"/>
</dbReference>
<feature type="compositionally biased region" description="Basic and acidic residues" evidence="2">
    <location>
        <begin position="161"/>
        <end position="176"/>
    </location>
</feature>
<feature type="region of interest" description="Disordered" evidence="2">
    <location>
        <begin position="1080"/>
        <end position="1121"/>
    </location>
</feature>
<protein>
    <recommendedName>
        <fullName evidence="3">BAT2 N-terminal domain-containing protein</fullName>
    </recommendedName>
</protein>
<feature type="region of interest" description="Disordered" evidence="2">
    <location>
        <begin position="573"/>
        <end position="594"/>
    </location>
</feature>
<feature type="region of interest" description="Disordered" evidence="2">
    <location>
        <begin position="514"/>
        <end position="538"/>
    </location>
</feature>
<reference evidence="4 5" key="1">
    <citation type="submission" date="2019-12" db="EMBL/GenBank/DDBJ databases">
        <authorList>
            <person name="Alioto T."/>
            <person name="Alioto T."/>
            <person name="Gomez Garrido J."/>
        </authorList>
    </citation>
    <scope>NUCLEOTIDE SEQUENCE [LARGE SCALE GENOMIC DNA]</scope>
</reference>
<evidence type="ECO:0000256" key="2">
    <source>
        <dbReference type="SAM" id="MobiDB-lite"/>
    </source>
</evidence>
<proteinExistence type="predicted"/>
<feature type="region of interest" description="Disordered" evidence="2">
    <location>
        <begin position="796"/>
        <end position="859"/>
    </location>
</feature>
<feature type="compositionally biased region" description="Basic and acidic residues" evidence="2">
    <location>
        <begin position="1319"/>
        <end position="1329"/>
    </location>
</feature>
<feature type="compositionally biased region" description="Low complexity" evidence="2">
    <location>
        <begin position="84"/>
        <end position="98"/>
    </location>
</feature>
<feature type="region of interest" description="Disordered" evidence="2">
    <location>
        <begin position="1149"/>
        <end position="1176"/>
    </location>
</feature>
<comment type="caution">
    <text evidence="4">The sequence shown here is derived from an EMBL/GenBank/DDBJ whole genome shotgun (WGS) entry which is preliminary data.</text>
</comment>
<dbReference type="PANTHER" id="PTHR34805:SF1">
    <property type="entry name" value="PROTEIN MODIFIER OF SNC1 1"/>
    <property type="match status" value="1"/>
</dbReference>
<evidence type="ECO:0000313" key="4">
    <source>
        <dbReference type="EMBL" id="CAA2934241.1"/>
    </source>
</evidence>
<feature type="compositionally biased region" description="Polar residues" evidence="2">
    <location>
        <begin position="1202"/>
        <end position="1217"/>
    </location>
</feature>
<feature type="compositionally biased region" description="Basic residues" evidence="2">
    <location>
        <begin position="1236"/>
        <end position="1245"/>
    </location>
</feature>
<accession>A0A8S0P7P0</accession>
<feature type="compositionally biased region" description="Basic and acidic residues" evidence="2">
    <location>
        <begin position="1351"/>
        <end position="1361"/>
    </location>
</feature>
<feature type="compositionally biased region" description="Basic and acidic residues" evidence="2">
    <location>
        <begin position="732"/>
        <end position="771"/>
    </location>
</feature>
<dbReference type="PANTHER" id="PTHR34805">
    <property type="entry name" value="PROTEIN MODIFIER OF SNC1 1"/>
    <property type="match status" value="1"/>
</dbReference>
<feature type="compositionally biased region" description="Basic residues" evidence="2">
    <location>
        <begin position="919"/>
        <end position="930"/>
    </location>
</feature>
<feature type="compositionally biased region" description="Polar residues" evidence="2">
    <location>
        <begin position="772"/>
        <end position="781"/>
    </location>
</feature>
<feature type="region of interest" description="Disordered" evidence="2">
    <location>
        <begin position="632"/>
        <end position="652"/>
    </location>
</feature>
<feature type="compositionally biased region" description="Basic and acidic residues" evidence="2">
    <location>
        <begin position="139"/>
        <end position="149"/>
    </location>
</feature>
<dbReference type="Gramene" id="OE9A035116T5">
    <property type="protein sequence ID" value="OE9A035116C5"/>
    <property type="gene ID" value="OE9A035116"/>
</dbReference>
<feature type="compositionally biased region" description="Polar residues" evidence="2">
    <location>
        <begin position="581"/>
        <end position="594"/>
    </location>
</feature>
<feature type="domain" description="BAT2 N-terminal" evidence="3">
    <location>
        <begin position="16"/>
        <end position="169"/>
    </location>
</feature>
<organism evidence="4 5">
    <name type="scientific">Olea europaea subsp. europaea</name>
    <dbReference type="NCBI Taxonomy" id="158383"/>
    <lineage>
        <taxon>Eukaryota</taxon>
        <taxon>Viridiplantae</taxon>
        <taxon>Streptophyta</taxon>
        <taxon>Embryophyta</taxon>
        <taxon>Tracheophyta</taxon>
        <taxon>Spermatophyta</taxon>
        <taxon>Magnoliopsida</taxon>
        <taxon>eudicotyledons</taxon>
        <taxon>Gunneridae</taxon>
        <taxon>Pentapetalae</taxon>
        <taxon>asterids</taxon>
        <taxon>lamiids</taxon>
        <taxon>Lamiales</taxon>
        <taxon>Oleaceae</taxon>
        <taxon>Oleeae</taxon>
        <taxon>Olea</taxon>
    </lineage>
</organism>
<evidence type="ECO:0000313" key="5">
    <source>
        <dbReference type="Proteomes" id="UP000594638"/>
    </source>
</evidence>
<feature type="compositionally biased region" description="Low complexity" evidence="2">
    <location>
        <begin position="1083"/>
        <end position="1100"/>
    </location>
</feature>
<feature type="compositionally biased region" description="Polar residues" evidence="2">
    <location>
        <begin position="1270"/>
        <end position="1281"/>
    </location>
</feature>
<gene>
    <name evidence="4" type="ORF">OLEA9_A035116</name>
</gene>
<evidence type="ECO:0000259" key="3">
    <source>
        <dbReference type="Pfam" id="PF07001"/>
    </source>
</evidence>
<keyword evidence="1" id="KW-0597">Phosphoprotein</keyword>
<feature type="region of interest" description="Disordered" evidence="2">
    <location>
        <begin position="1195"/>
        <end position="1469"/>
    </location>
</feature>
<feature type="compositionally biased region" description="Polar residues" evidence="2">
    <location>
        <begin position="150"/>
        <end position="160"/>
    </location>
</feature>
<feature type="region of interest" description="Disordered" evidence="2">
    <location>
        <begin position="383"/>
        <end position="408"/>
    </location>
</feature>
<feature type="compositionally biased region" description="Polar residues" evidence="2">
    <location>
        <begin position="1303"/>
        <end position="1315"/>
    </location>
</feature>
<feature type="compositionally biased region" description="Low complexity" evidence="2">
    <location>
        <begin position="55"/>
        <end position="67"/>
    </location>
</feature>
<feature type="region of interest" description="Disordered" evidence="2">
    <location>
        <begin position="439"/>
        <end position="495"/>
    </location>
</feature>